<organism evidence="7 8">
    <name type="scientific">Leptospira alexanderi serovar Manhao 3 str. L 60</name>
    <dbReference type="NCBI Taxonomy" id="1049759"/>
    <lineage>
        <taxon>Bacteria</taxon>
        <taxon>Pseudomonadati</taxon>
        <taxon>Spirochaetota</taxon>
        <taxon>Spirochaetia</taxon>
        <taxon>Leptospirales</taxon>
        <taxon>Leptospiraceae</taxon>
        <taxon>Leptospira</taxon>
    </lineage>
</organism>
<dbReference type="CDD" id="cd03747">
    <property type="entry name" value="Ntn_PGA_like"/>
    <property type="match status" value="1"/>
</dbReference>
<dbReference type="Pfam" id="PF01804">
    <property type="entry name" value="Penicil_amidase"/>
    <property type="match status" value="1"/>
</dbReference>
<keyword evidence="8" id="KW-1185">Reference proteome</keyword>
<dbReference type="AlphaFoldDB" id="V6I2R3"/>
<name>V6I2R3_9LEPT</name>
<evidence type="ECO:0000256" key="1">
    <source>
        <dbReference type="ARBA" id="ARBA00006586"/>
    </source>
</evidence>
<keyword evidence="6" id="KW-1133">Transmembrane helix</keyword>
<sequence>MKESITEFEWEKFHRMRKRLEMKHLLNKLFSFWKKLPLRTRRFLEIIFVLIFFVKLSFVFLIFWKAPRLSGELTVPGLTKPVSVVRDSYGVPHIRSEDSSSAYFALGYVSASDRLFQMEILRRAARGELSEVLGAELVPADTFLRQMLLKRTAEKMLQESVKGNPQILKELDSFLEGINYFLKTESLPIEFTILGYQPKPFDRLDVLSALSLLSFSFAEALRNDSLYTILERKLPNRNIAELFPRHDTEDPFSIRENQPSYSPKRLTETRKNFFLLAEKSKFVKSNELSDFGSVIQRTNQILEELPLFLGSNSWVIGPSRSTTGGAILANDPHIGYGNPGTWYEVHLMAGNYETYGYHLPIFPFPIIAHNAKKAWALTMLENDDMDFYEEVLHPTKPNFVKEKGNWVPVQVFKELIPVKGEEAREITIQVTSHGPILSKPIAGYSGPVVSLYWIFHHIPAPVLETVYSLGRCSSLQECSGVVSKLPVPGLNISYADASGNIAWWSVGRFPIRKNKTNTRKILNGASGEDDVIGYLPFEQNPKLINPPEGIILTANHLPTYELKGYGKPEGYWQESDRGRRIYELLSQKKNWSVDDMKKIQTDIHSFSARSIVPLISLELELDKNWSGVFREALDVYRKFDGENTLDSPGATIFHTLNQFVMLNLWMDEFGESNLQVFGQTAERWNSYKSILANPKSDFWDDLSTPDLQETRRDILIRSFAQTVRYLSKEFGGSPSSWKWEKAHEITFEHPMGKVPLLGLIFNQGPFPVASGEAVVNLMNQKEINPKMTPRVGPSKRRIIDLVHPENSWSVLPTGNSGNLGSPFYGDQIQMFLNGEHRTIRFTQSQIEKDSKYVLKFVPR</sequence>
<reference evidence="7" key="1">
    <citation type="submission" date="2013-05" db="EMBL/GenBank/DDBJ databases">
        <authorList>
            <person name="Harkins D.M."/>
            <person name="Durkin A.S."/>
            <person name="Brinkac L.M."/>
            <person name="Haft D.H."/>
            <person name="Selengut J.D."/>
            <person name="Sanka R."/>
            <person name="DePew J."/>
            <person name="Purushe J."/>
            <person name="Hartskeerl R.A."/>
            <person name="Ahmed A."/>
            <person name="van der Linden H."/>
            <person name="Goris M.G.A."/>
            <person name="Vinetz J.M."/>
            <person name="Sutton G.G."/>
            <person name="Nierman W.C."/>
            <person name="Fouts D.E."/>
        </authorList>
    </citation>
    <scope>NUCLEOTIDE SEQUENCE [LARGE SCALE GENOMIC DNA]</scope>
    <source>
        <strain evidence="7">L 60</strain>
    </source>
</reference>
<dbReference type="Gene3D" id="3.60.20.10">
    <property type="entry name" value="Glutamine Phosphoribosylpyrophosphate, subunit 1, domain 1"/>
    <property type="match status" value="1"/>
</dbReference>
<dbReference type="InterPro" id="IPR014395">
    <property type="entry name" value="Pen/GL7ACA/AHL_acylase"/>
</dbReference>
<dbReference type="Gene3D" id="1.10.439.10">
    <property type="entry name" value="Penicillin Amidohydrolase, domain 1"/>
    <property type="match status" value="1"/>
</dbReference>
<keyword evidence="6" id="KW-0472">Membrane</keyword>
<feature type="binding site" evidence="5">
    <location>
        <position position="386"/>
    </location>
    <ligand>
        <name>Ca(2+)</name>
        <dbReference type="ChEBI" id="CHEBI:29108"/>
    </ligand>
</feature>
<protein>
    <submittedName>
        <fullName evidence="7">Penicillin amidase</fullName>
    </submittedName>
</protein>
<feature type="binding site" evidence="5">
    <location>
        <position position="383"/>
    </location>
    <ligand>
        <name>Ca(2+)</name>
        <dbReference type="ChEBI" id="CHEBI:29108"/>
    </ligand>
</feature>
<dbReference type="GO" id="GO:0017000">
    <property type="term" value="P:antibiotic biosynthetic process"/>
    <property type="evidence" value="ECO:0007669"/>
    <property type="project" value="InterPro"/>
</dbReference>
<keyword evidence="5" id="KW-0479">Metal-binding</keyword>
<dbReference type="PIRSF" id="PIRSF001227">
    <property type="entry name" value="Pen_acylase"/>
    <property type="match status" value="1"/>
</dbReference>
<dbReference type="Gene3D" id="1.10.1400.10">
    <property type="match status" value="1"/>
</dbReference>
<gene>
    <name evidence="7" type="ORF">LEP1GSC062_0444</name>
</gene>
<dbReference type="PANTHER" id="PTHR34218">
    <property type="entry name" value="PEPTIDASE S45 PENICILLIN AMIDASE"/>
    <property type="match status" value="1"/>
</dbReference>
<evidence type="ECO:0000256" key="3">
    <source>
        <dbReference type="ARBA" id="ARBA00023145"/>
    </source>
</evidence>
<evidence type="ECO:0000313" key="7">
    <source>
        <dbReference type="EMBL" id="EQA64545.1"/>
    </source>
</evidence>
<dbReference type="InterPro" id="IPR043146">
    <property type="entry name" value="Penicillin_amidase_N_B-knob"/>
</dbReference>
<accession>V6I2R3</accession>
<dbReference type="SUPFAM" id="SSF56235">
    <property type="entry name" value="N-terminal nucleophile aminohydrolases (Ntn hydrolases)"/>
    <property type="match status" value="1"/>
</dbReference>
<keyword evidence="5" id="KW-0106">Calcium</keyword>
<dbReference type="GO" id="GO:0046872">
    <property type="term" value="F:metal ion binding"/>
    <property type="evidence" value="ECO:0007669"/>
    <property type="project" value="UniProtKB-KW"/>
</dbReference>
<comment type="similarity">
    <text evidence="1">Belongs to the peptidase S45 family.</text>
</comment>
<dbReference type="Gene3D" id="2.30.120.10">
    <property type="match status" value="1"/>
</dbReference>
<dbReference type="EMBL" id="AHMT02000005">
    <property type="protein sequence ID" value="EQA64545.1"/>
    <property type="molecule type" value="Genomic_DNA"/>
</dbReference>
<dbReference type="PANTHER" id="PTHR34218:SF5">
    <property type="entry name" value="PENICILLIN ACYLASE FAMILY PROTEIN"/>
    <property type="match status" value="1"/>
</dbReference>
<dbReference type="InterPro" id="IPR023343">
    <property type="entry name" value="Penicillin_amidase_dom1"/>
</dbReference>
<feature type="transmembrane region" description="Helical" evidence="6">
    <location>
        <begin position="43"/>
        <end position="64"/>
    </location>
</feature>
<proteinExistence type="inferred from homology"/>
<dbReference type="Proteomes" id="UP000018747">
    <property type="component" value="Unassembled WGS sequence"/>
</dbReference>
<feature type="active site" description="Nucleophile" evidence="4">
    <location>
        <position position="311"/>
    </location>
</feature>
<dbReference type="InterPro" id="IPR029055">
    <property type="entry name" value="Ntn_hydrolases_N"/>
</dbReference>
<keyword evidence="6" id="KW-0812">Transmembrane</keyword>
<dbReference type="InterPro" id="IPR043147">
    <property type="entry name" value="Penicillin_amidase_A-knob"/>
</dbReference>
<comment type="cofactor">
    <cofactor evidence="5">
        <name>Ca(2+)</name>
        <dbReference type="ChEBI" id="CHEBI:29108"/>
    </cofactor>
    <text evidence="5">Binds 1 Ca(2+) ion per dimer.</text>
</comment>
<evidence type="ECO:0000256" key="2">
    <source>
        <dbReference type="ARBA" id="ARBA00022801"/>
    </source>
</evidence>
<evidence type="ECO:0000256" key="5">
    <source>
        <dbReference type="PIRSR" id="PIRSR001227-2"/>
    </source>
</evidence>
<dbReference type="GO" id="GO:0016811">
    <property type="term" value="F:hydrolase activity, acting on carbon-nitrogen (but not peptide) bonds, in linear amides"/>
    <property type="evidence" value="ECO:0007669"/>
    <property type="project" value="InterPro"/>
</dbReference>
<evidence type="ECO:0000256" key="4">
    <source>
        <dbReference type="PIRSR" id="PIRSR001227-1"/>
    </source>
</evidence>
<keyword evidence="3" id="KW-0865">Zymogen</keyword>
<evidence type="ECO:0000313" key="8">
    <source>
        <dbReference type="Proteomes" id="UP000018747"/>
    </source>
</evidence>
<dbReference type="InterPro" id="IPR002692">
    <property type="entry name" value="S45"/>
</dbReference>
<keyword evidence="2" id="KW-0378">Hydrolase</keyword>
<evidence type="ECO:0000256" key="6">
    <source>
        <dbReference type="SAM" id="Phobius"/>
    </source>
</evidence>
<dbReference type="MEROPS" id="S45.003"/>
<comment type="caution">
    <text evidence="7">The sequence shown here is derived from an EMBL/GenBank/DDBJ whole genome shotgun (WGS) entry which is preliminary data.</text>
</comment>